<dbReference type="InterPro" id="IPR015943">
    <property type="entry name" value="WD40/YVTN_repeat-like_dom_sf"/>
</dbReference>
<dbReference type="Gene3D" id="1.25.40.470">
    <property type="match status" value="1"/>
</dbReference>
<feature type="compositionally biased region" description="Acidic residues" evidence="11">
    <location>
        <begin position="243"/>
        <end position="253"/>
    </location>
</feature>
<feature type="repeat" description="WD" evidence="9">
    <location>
        <begin position="85"/>
        <end position="116"/>
    </location>
</feature>
<dbReference type="Pfam" id="PF24797">
    <property type="entry name" value="Beta-prop_WDR35_TULP_N"/>
    <property type="match status" value="2"/>
</dbReference>
<feature type="domain" description="IFT121-like TPR repeats" evidence="15">
    <location>
        <begin position="1111"/>
        <end position="1210"/>
    </location>
</feature>
<feature type="domain" description="IFT121 second beta-propeller" evidence="13">
    <location>
        <begin position="417"/>
        <end position="748"/>
    </location>
</feature>
<accession>D7FWE2</accession>
<dbReference type="SUPFAM" id="SSF69322">
    <property type="entry name" value="Tricorn protease domain 2"/>
    <property type="match status" value="1"/>
</dbReference>
<dbReference type="Pfam" id="PF25768">
    <property type="entry name" value="TPR_IFT121"/>
    <property type="match status" value="1"/>
</dbReference>
<dbReference type="EMBL" id="FN649739">
    <property type="protein sequence ID" value="CBJ32030.1"/>
    <property type="molecule type" value="Genomic_DNA"/>
</dbReference>
<evidence type="ECO:0000256" key="11">
    <source>
        <dbReference type="SAM" id="MobiDB-lite"/>
    </source>
</evidence>
<dbReference type="InterPro" id="IPR056170">
    <property type="entry name" value="Znf_IFT121-like"/>
</dbReference>
<gene>
    <name evidence="16" type="primary">WD40</name>
    <name evidence="16" type="ORF">Esi_0303_0011</name>
</gene>
<feature type="region of interest" description="Disordered" evidence="11">
    <location>
        <begin position="49"/>
        <end position="73"/>
    </location>
</feature>
<dbReference type="EMBL" id="FN648491">
    <property type="protein sequence ID" value="CBJ32030.1"/>
    <property type="molecule type" value="Genomic_DNA"/>
</dbReference>
<name>D7FWE2_ECTSI</name>
<comment type="subcellular location">
    <subcellularLocation>
        <location evidence="1">Cytoplasm</location>
        <location evidence="1">Cytoskeleton</location>
        <location evidence="1">Cilium basal body</location>
    </subcellularLocation>
</comment>
<evidence type="ECO:0000256" key="4">
    <source>
        <dbReference type="ARBA" id="ARBA00022737"/>
    </source>
</evidence>
<keyword evidence="17" id="KW-1185">Reference proteome</keyword>
<dbReference type="GO" id="GO:0097730">
    <property type="term" value="C:non-motile cilium"/>
    <property type="evidence" value="ECO:0007669"/>
    <property type="project" value="TreeGrafter"/>
</dbReference>
<dbReference type="Pfam" id="PF25170">
    <property type="entry name" value="TPR_WDR35"/>
    <property type="match status" value="1"/>
</dbReference>
<evidence type="ECO:0000256" key="7">
    <source>
        <dbReference type="ARBA" id="ARBA00023212"/>
    </source>
</evidence>
<evidence type="ECO:0000256" key="2">
    <source>
        <dbReference type="ARBA" id="ARBA00022490"/>
    </source>
</evidence>
<evidence type="ECO:0000256" key="9">
    <source>
        <dbReference type="PROSITE-ProRule" id="PRU00221"/>
    </source>
</evidence>
<dbReference type="Pfam" id="PF23145">
    <property type="entry name" value="Zf_2nd_IFT121"/>
    <property type="match status" value="1"/>
</dbReference>
<evidence type="ECO:0000259" key="13">
    <source>
        <dbReference type="Pfam" id="PF23390"/>
    </source>
</evidence>
<keyword evidence="7" id="KW-0206">Cytoskeleton</keyword>
<dbReference type="InterPro" id="IPR039857">
    <property type="entry name" value="Ift122/121"/>
</dbReference>
<dbReference type="PROSITE" id="PS51257">
    <property type="entry name" value="PROKAR_LIPOPROTEIN"/>
    <property type="match status" value="1"/>
</dbReference>
<dbReference type="InterPro" id="IPR056159">
    <property type="entry name" value="Beta-prop_IFT121_TULP_N"/>
</dbReference>
<keyword evidence="10" id="KW-0802">TPR repeat</keyword>
<feature type="repeat" description="TPR" evidence="10">
    <location>
        <begin position="881"/>
        <end position="914"/>
    </location>
</feature>
<organism evidence="16 17">
    <name type="scientific">Ectocarpus siliculosus</name>
    <name type="common">Brown alga</name>
    <name type="synonym">Conferva siliculosa</name>
    <dbReference type="NCBI Taxonomy" id="2880"/>
    <lineage>
        <taxon>Eukaryota</taxon>
        <taxon>Sar</taxon>
        <taxon>Stramenopiles</taxon>
        <taxon>Ochrophyta</taxon>
        <taxon>PX clade</taxon>
        <taxon>Phaeophyceae</taxon>
        <taxon>Ectocarpales</taxon>
        <taxon>Ectocarpaceae</taxon>
        <taxon>Ectocarpus</taxon>
    </lineage>
</organism>
<evidence type="ECO:0000256" key="5">
    <source>
        <dbReference type="ARBA" id="ARBA00022794"/>
    </source>
</evidence>
<dbReference type="PIRSF" id="PIRSF037536">
    <property type="entry name" value="WD_repeat_p35"/>
    <property type="match status" value="1"/>
</dbReference>
<dbReference type="GO" id="GO:0035721">
    <property type="term" value="P:intraciliary retrograde transport"/>
    <property type="evidence" value="ECO:0007669"/>
    <property type="project" value="TreeGrafter"/>
</dbReference>
<dbReference type="InParanoid" id="D7FWE2"/>
<dbReference type="PROSITE" id="PS50005">
    <property type="entry name" value="TPR"/>
    <property type="match status" value="1"/>
</dbReference>
<dbReference type="GO" id="GO:0061512">
    <property type="term" value="P:protein localization to cilium"/>
    <property type="evidence" value="ECO:0007669"/>
    <property type="project" value="TreeGrafter"/>
</dbReference>
<evidence type="ECO:0000256" key="1">
    <source>
        <dbReference type="ARBA" id="ARBA00004120"/>
    </source>
</evidence>
<dbReference type="AlphaFoldDB" id="D7FWE2"/>
<dbReference type="GO" id="GO:1905515">
    <property type="term" value="P:non-motile cilium assembly"/>
    <property type="evidence" value="ECO:0007669"/>
    <property type="project" value="TreeGrafter"/>
</dbReference>
<reference evidence="16 17" key="1">
    <citation type="journal article" date="2010" name="Nature">
        <title>The Ectocarpus genome and the independent evolution of multicellularity in brown algae.</title>
        <authorList>
            <person name="Cock J.M."/>
            <person name="Sterck L."/>
            <person name="Rouze P."/>
            <person name="Scornet D."/>
            <person name="Allen A.E."/>
            <person name="Amoutzias G."/>
            <person name="Anthouard V."/>
            <person name="Artiguenave F."/>
            <person name="Aury J.M."/>
            <person name="Badger J.H."/>
            <person name="Beszteri B."/>
            <person name="Billiau K."/>
            <person name="Bonnet E."/>
            <person name="Bothwell J.H."/>
            <person name="Bowler C."/>
            <person name="Boyen C."/>
            <person name="Brownlee C."/>
            <person name="Carrano C.J."/>
            <person name="Charrier B."/>
            <person name="Cho G.Y."/>
            <person name="Coelho S.M."/>
            <person name="Collen J."/>
            <person name="Corre E."/>
            <person name="Da Silva C."/>
            <person name="Delage L."/>
            <person name="Delaroque N."/>
            <person name="Dittami S.M."/>
            <person name="Doulbeau S."/>
            <person name="Elias M."/>
            <person name="Farnham G."/>
            <person name="Gachon C.M."/>
            <person name="Gschloessl B."/>
            <person name="Heesch S."/>
            <person name="Jabbari K."/>
            <person name="Jubin C."/>
            <person name="Kawai H."/>
            <person name="Kimura K."/>
            <person name="Kloareg B."/>
            <person name="Kupper F.C."/>
            <person name="Lang D."/>
            <person name="Le Bail A."/>
            <person name="Leblanc C."/>
            <person name="Lerouge P."/>
            <person name="Lohr M."/>
            <person name="Lopez P.J."/>
            <person name="Martens C."/>
            <person name="Maumus F."/>
            <person name="Michel G."/>
            <person name="Miranda-Saavedra D."/>
            <person name="Morales J."/>
            <person name="Moreau H."/>
            <person name="Motomura T."/>
            <person name="Nagasato C."/>
            <person name="Napoli C.A."/>
            <person name="Nelson D.R."/>
            <person name="Nyvall-Collen P."/>
            <person name="Peters A.F."/>
            <person name="Pommier C."/>
            <person name="Potin P."/>
            <person name="Poulain J."/>
            <person name="Quesneville H."/>
            <person name="Read B."/>
            <person name="Rensing S.A."/>
            <person name="Ritter A."/>
            <person name="Rousvoal S."/>
            <person name="Samanta M."/>
            <person name="Samson G."/>
            <person name="Schroeder D.C."/>
            <person name="Segurens B."/>
            <person name="Strittmatter M."/>
            <person name="Tonon T."/>
            <person name="Tregear J.W."/>
            <person name="Valentin K."/>
            <person name="von Dassow P."/>
            <person name="Yamagishi T."/>
            <person name="Van de Peer Y."/>
            <person name="Wincker P."/>
        </authorList>
    </citation>
    <scope>NUCLEOTIDE SEQUENCE [LARGE SCALE GENOMIC DNA]</scope>
    <source>
        <strain evidence="17">Ec32 / CCAP1310/4</strain>
    </source>
</reference>
<dbReference type="GO" id="GO:0030991">
    <property type="term" value="C:intraciliary transport particle A"/>
    <property type="evidence" value="ECO:0007669"/>
    <property type="project" value="TreeGrafter"/>
</dbReference>
<dbReference type="STRING" id="2880.D7FWE2"/>
<dbReference type="OrthoDB" id="10260567at2759"/>
<dbReference type="InterPro" id="IPR056158">
    <property type="entry name" value="Beta-prop_IFT121_2nd"/>
</dbReference>
<evidence type="ECO:0000256" key="10">
    <source>
        <dbReference type="PROSITE-ProRule" id="PRU00339"/>
    </source>
</evidence>
<evidence type="ECO:0000259" key="14">
    <source>
        <dbReference type="Pfam" id="PF24797"/>
    </source>
</evidence>
<dbReference type="InterPro" id="IPR011990">
    <property type="entry name" value="TPR-like_helical_dom_sf"/>
</dbReference>
<evidence type="ECO:0000256" key="6">
    <source>
        <dbReference type="ARBA" id="ARBA00023069"/>
    </source>
</evidence>
<feature type="region of interest" description="Disordered" evidence="11">
    <location>
        <begin position="646"/>
        <end position="669"/>
    </location>
</feature>
<keyword evidence="8" id="KW-0966">Cell projection</keyword>
<keyword evidence="3 9" id="KW-0853">WD repeat</keyword>
<protein>
    <submittedName>
        <fullName evidence="16">WD40 repeat protein flagellar associated protein</fullName>
    </submittedName>
</protein>
<dbReference type="InterPro" id="IPR057979">
    <property type="entry name" value="TPR_IFT121"/>
</dbReference>
<evidence type="ECO:0000259" key="12">
    <source>
        <dbReference type="Pfam" id="PF23145"/>
    </source>
</evidence>
<evidence type="ECO:0000259" key="15">
    <source>
        <dbReference type="Pfam" id="PF25768"/>
    </source>
</evidence>
<dbReference type="InterPro" id="IPR019734">
    <property type="entry name" value="TPR_rpt"/>
</dbReference>
<dbReference type="InterPro" id="IPR036322">
    <property type="entry name" value="WD40_repeat_dom_sf"/>
</dbReference>
<evidence type="ECO:0000256" key="3">
    <source>
        <dbReference type="ARBA" id="ARBA00022574"/>
    </source>
</evidence>
<proteinExistence type="predicted"/>
<feature type="domain" description="IFT121-like zinc finger" evidence="12">
    <location>
        <begin position="1230"/>
        <end position="1272"/>
    </location>
</feature>
<dbReference type="InterPro" id="IPR057361">
    <property type="entry name" value="TPR_WDR35"/>
</dbReference>
<dbReference type="PANTHER" id="PTHR12764">
    <property type="entry name" value="WD REPEAT DOMAIN-RELATED"/>
    <property type="match status" value="1"/>
</dbReference>
<evidence type="ECO:0000256" key="8">
    <source>
        <dbReference type="ARBA" id="ARBA00023273"/>
    </source>
</evidence>
<dbReference type="Pfam" id="PF23390">
    <property type="entry name" value="Beta-prop_WDR35_2nd"/>
    <property type="match status" value="1"/>
</dbReference>
<feature type="compositionally biased region" description="Polar residues" evidence="11">
    <location>
        <begin position="220"/>
        <end position="231"/>
    </location>
</feature>
<dbReference type="InterPro" id="IPR017233">
    <property type="entry name" value="WDR35"/>
</dbReference>
<dbReference type="Gene3D" id="2.130.10.10">
    <property type="entry name" value="YVTN repeat-like/Quinoprotein amine dehydrogenase"/>
    <property type="match status" value="2"/>
</dbReference>
<keyword evidence="6" id="KW-0969">Cilium</keyword>
<keyword evidence="2" id="KW-0963">Cytoplasm</keyword>
<evidence type="ECO:0000313" key="16">
    <source>
        <dbReference type="EMBL" id="CBJ32030.1"/>
    </source>
</evidence>
<feature type="compositionally biased region" description="Gly residues" evidence="11">
    <location>
        <begin position="64"/>
        <end position="73"/>
    </location>
</feature>
<feature type="domain" description="IFT121/TULP4 N-terminal" evidence="14">
    <location>
        <begin position="1"/>
        <end position="214"/>
    </location>
</feature>
<dbReference type="SMART" id="SM00320">
    <property type="entry name" value="WD40"/>
    <property type="match status" value="4"/>
</dbReference>
<keyword evidence="16" id="KW-0282">Flagellum</keyword>
<keyword evidence="4" id="KW-0677">Repeat</keyword>
<feature type="domain" description="IFT121/TULP4 N-terminal" evidence="14">
    <location>
        <begin position="271"/>
        <end position="405"/>
    </location>
</feature>
<dbReference type="InterPro" id="IPR001680">
    <property type="entry name" value="WD40_rpt"/>
</dbReference>
<dbReference type="Proteomes" id="UP000002630">
    <property type="component" value="Linkage Group LG14"/>
</dbReference>
<keyword evidence="5" id="KW-0970">Cilium biogenesis/degradation</keyword>
<dbReference type="PANTHER" id="PTHR12764:SF5">
    <property type="entry name" value="LD29485P"/>
    <property type="match status" value="1"/>
</dbReference>
<feature type="region of interest" description="Disordered" evidence="11">
    <location>
        <begin position="215"/>
        <end position="269"/>
    </location>
</feature>
<dbReference type="SUPFAM" id="SSF48452">
    <property type="entry name" value="TPR-like"/>
    <property type="match status" value="1"/>
</dbReference>
<evidence type="ECO:0000313" key="17">
    <source>
        <dbReference type="Proteomes" id="UP000002630"/>
    </source>
</evidence>
<dbReference type="SUPFAM" id="SSF50978">
    <property type="entry name" value="WD40 repeat-like"/>
    <property type="match status" value="1"/>
</dbReference>
<sequence>MFIYLSKKIAIPNGTKLDSLAWNPAQGWIACGGSNGLTKVLKLDSVGGGGAGGAPGKEVNAENGRGGGAAAGGGGGSNLSMNQTLEGHEGSVVCVTWNATYSKLTTCDEQGLIIVWMLHKGLWFEEMINNRHKSAVRDMKWTSNGQKICIIYADGAVIVGSVDGNRLWGKELDMGLQNVEWSPDGRRILFATAAGEVLIYDAQGKRLRAMTLPEGAEITPDSTGANSPTSGSKKKPAFLRDEKDDDDDDDDDNEAKGGEGKNGGRKRGEGKKGRVIFVDWYDGAEGLLHPQVPTLCIALDGGFVQLSRGVDDNAAPLVVDAHMRIRQARWNTNGTVLALSGAATAHLSKSGQSRELSVVKLYSPYGVPLRTLKVPGNGISSMAWEGGGLRIALAVDAYIYFANIRPDYAWASTAGGEVLAYAYQKADRMDTQVCFWDLKAGERRVKSHRNLKLICGGGEHVCLVTGPDDRGRHSLILVNSIGSTLEERVLPARIAPLKMAMSGAHVVVSGAAAAYVWQYKNQETSPFRDSDPATAIAMALKRTPGAGRERVIDPDNLTSPACAPEAYGGPAGDNDEANSNPITAVAVSESCFLLGREDGTICRYTLPHISRENSYTVRSKPQQMALNLNSSLLAVIDATGVLSVQDLDSKSPGDTSKGAGRESLDNGPWASLERRDTWDIVWATDDPSQLAAMEKTKMVVFNNGEAEEPVPCTRNLCRLEGLEARTVGLDDIMAAPESPDRSVVVDVETGALVEARELITTDGLQEAYQVISKKPHPRLWKLLAQQALEAQDLNMTEKAFVLCGKNAFHGVRLVKRLSNISDRIRRRAEVYSYFDRHDEAENMLREIDRRDLTISLRERLGDWFRVVQLMKQGGGDDEQLCAAWGKIGAYYTERGKWGKAVQYFKQAKDLRMMAECYYRLEQYASLRELVDTLPHGATELAELGTMFESVGLGEDSVRALIRLGDPKGAIDSCIRLNHWRRAVDLAEKHDFPQIEALLVRHTGQLLQKGDPLQAVEVFRMAGKATDAALLLAKLAEDAGRRRVDPLRAKKLHVLAACEVERHRKIALGGNGASRQGRSATEVAAATAATLNTLMATTSENAEDKRAAKVLDSAWRGAEAYHYYMLAQRQLYQGKVDKAVRTAIRCAEFEDILSPWDIYCLVALTAYHSGYMGVCSRAFVKLETLPNQSPEKLEAAQALALKVFTRNPPIDPEPLESHCLECLDEGRSYQACTASGQVISSRGRALMCKTCRHFAIESELERRAQCPLCHAPMR</sequence>
<dbReference type="PROSITE" id="PS50082">
    <property type="entry name" value="WD_REPEATS_2"/>
    <property type="match status" value="1"/>
</dbReference>